<dbReference type="SUPFAM" id="SSF116734">
    <property type="entry name" value="DNA methylase specificity domain"/>
    <property type="match status" value="2"/>
</dbReference>
<dbReference type="Gene3D" id="3.90.220.20">
    <property type="entry name" value="DNA methylase specificity domains"/>
    <property type="match status" value="2"/>
</dbReference>
<dbReference type="CDD" id="cd17273">
    <property type="entry name" value="RMtype1_S_EcoJA69PI-TRD1-CR1_like"/>
    <property type="match status" value="1"/>
</dbReference>
<dbReference type="GO" id="GO:0009307">
    <property type="term" value="P:DNA restriction-modification system"/>
    <property type="evidence" value="ECO:0007669"/>
    <property type="project" value="UniProtKB-KW"/>
</dbReference>
<dbReference type="CDD" id="cd17284">
    <property type="entry name" value="RMtype1_S_Cbo7060ORF11580P_TRD2-CR2_like"/>
    <property type="match status" value="1"/>
</dbReference>
<keyword evidence="6" id="KW-1185">Reference proteome</keyword>
<evidence type="ECO:0000256" key="1">
    <source>
        <dbReference type="ARBA" id="ARBA00010923"/>
    </source>
</evidence>
<evidence type="ECO:0000313" key="5">
    <source>
        <dbReference type="EMBL" id="QDU82620.1"/>
    </source>
</evidence>
<protein>
    <submittedName>
        <fullName evidence="5">EcoKI restriction-modification system protein HsdS</fullName>
    </submittedName>
</protein>
<evidence type="ECO:0000256" key="3">
    <source>
        <dbReference type="ARBA" id="ARBA00023125"/>
    </source>
</evidence>
<organism evidence="5 6">
    <name type="scientific">Polystyrenella longa</name>
    <dbReference type="NCBI Taxonomy" id="2528007"/>
    <lineage>
        <taxon>Bacteria</taxon>
        <taxon>Pseudomonadati</taxon>
        <taxon>Planctomycetota</taxon>
        <taxon>Planctomycetia</taxon>
        <taxon>Planctomycetales</taxon>
        <taxon>Planctomycetaceae</taxon>
        <taxon>Polystyrenella</taxon>
    </lineage>
</organism>
<dbReference type="Proteomes" id="UP000317178">
    <property type="component" value="Chromosome"/>
</dbReference>
<sequence>MSWPQTRLGDVCEIVSGATPKTGTPAYWDGDIAWATPKDLSDNDGKYLYDTPRKITADGFRSCSLKMLPAGSILLSSRAPIGLVAINRMPVCTNQGFKNLVPRKTSVSSDYLYWWLRCNRTRVEQAGRGATFKEISKAIVESLEIPLPPLAEQKRIAGILDAADALRAKRREAIAQLDALLQSTFLDMFGNPATNPMGWEECTVGDVTGCIVPGRDKPKSFTGTTPWITTDDLMDLAVTSHSPKVIGLSEQEIDEVRARVIPKGSVIISCVGDLGISSIAGCDLVVNQQLHTFQCGERINSQFLTFCLPFQKPWMKRRATQTTLPYLNKTNCNSIPIIVPPLDLQRRFATIVETVEQQKARMRSHLAELHALFASLQSRAFKGEI</sequence>
<keyword evidence="2" id="KW-0680">Restriction system</keyword>
<dbReference type="AlphaFoldDB" id="A0A518CTR6"/>
<feature type="domain" description="Type I restriction modification DNA specificity" evidence="4">
    <location>
        <begin position="3"/>
        <end position="174"/>
    </location>
</feature>
<evidence type="ECO:0000259" key="4">
    <source>
        <dbReference type="Pfam" id="PF01420"/>
    </source>
</evidence>
<dbReference type="RefSeq" id="WP_144998973.1">
    <property type="nucleotide sequence ID" value="NZ_CP036281.1"/>
</dbReference>
<dbReference type="OrthoDB" id="9811611at2"/>
<feature type="domain" description="Type I restriction modification DNA specificity" evidence="4">
    <location>
        <begin position="197"/>
        <end position="360"/>
    </location>
</feature>
<dbReference type="KEGG" id="plon:Pla110_43810"/>
<comment type="similarity">
    <text evidence="1">Belongs to the type-I restriction system S methylase family.</text>
</comment>
<dbReference type="PANTHER" id="PTHR30408:SF12">
    <property type="entry name" value="TYPE I RESTRICTION ENZYME MJAVIII SPECIFICITY SUBUNIT"/>
    <property type="match status" value="1"/>
</dbReference>
<proteinExistence type="inferred from homology"/>
<dbReference type="InterPro" id="IPR044946">
    <property type="entry name" value="Restrct_endonuc_typeI_TRD_sf"/>
</dbReference>
<reference evidence="5 6" key="1">
    <citation type="submission" date="2019-02" db="EMBL/GenBank/DDBJ databases">
        <title>Deep-cultivation of Planctomycetes and their phenomic and genomic characterization uncovers novel biology.</title>
        <authorList>
            <person name="Wiegand S."/>
            <person name="Jogler M."/>
            <person name="Boedeker C."/>
            <person name="Pinto D."/>
            <person name="Vollmers J."/>
            <person name="Rivas-Marin E."/>
            <person name="Kohn T."/>
            <person name="Peeters S.H."/>
            <person name="Heuer A."/>
            <person name="Rast P."/>
            <person name="Oberbeckmann S."/>
            <person name="Bunk B."/>
            <person name="Jeske O."/>
            <person name="Meyerdierks A."/>
            <person name="Storesund J.E."/>
            <person name="Kallscheuer N."/>
            <person name="Luecker S."/>
            <person name="Lage O.M."/>
            <person name="Pohl T."/>
            <person name="Merkel B.J."/>
            <person name="Hornburger P."/>
            <person name="Mueller R.-W."/>
            <person name="Bruemmer F."/>
            <person name="Labrenz M."/>
            <person name="Spormann A.M."/>
            <person name="Op den Camp H."/>
            <person name="Overmann J."/>
            <person name="Amann R."/>
            <person name="Jetten M.S.M."/>
            <person name="Mascher T."/>
            <person name="Medema M.H."/>
            <person name="Devos D.P."/>
            <person name="Kaster A.-K."/>
            <person name="Ovreas L."/>
            <person name="Rohde M."/>
            <person name="Galperin M.Y."/>
            <person name="Jogler C."/>
        </authorList>
    </citation>
    <scope>NUCLEOTIDE SEQUENCE [LARGE SCALE GENOMIC DNA]</scope>
    <source>
        <strain evidence="5 6">Pla110</strain>
    </source>
</reference>
<dbReference type="EMBL" id="CP036281">
    <property type="protein sequence ID" value="QDU82620.1"/>
    <property type="molecule type" value="Genomic_DNA"/>
</dbReference>
<evidence type="ECO:0000313" key="6">
    <source>
        <dbReference type="Proteomes" id="UP000317178"/>
    </source>
</evidence>
<name>A0A518CTR6_9PLAN</name>
<dbReference type="PANTHER" id="PTHR30408">
    <property type="entry name" value="TYPE-1 RESTRICTION ENZYME ECOKI SPECIFICITY PROTEIN"/>
    <property type="match status" value="1"/>
</dbReference>
<dbReference type="InterPro" id="IPR000055">
    <property type="entry name" value="Restrct_endonuc_typeI_TRD"/>
</dbReference>
<gene>
    <name evidence="5" type="ORF">Pla110_43810</name>
</gene>
<dbReference type="Pfam" id="PF01420">
    <property type="entry name" value="Methylase_S"/>
    <property type="match status" value="2"/>
</dbReference>
<dbReference type="REBASE" id="356307">
    <property type="entry name" value="S.PbaPla110ORF43820P"/>
</dbReference>
<dbReference type="GO" id="GO:0003677">
    <property type="term" value="F:DNA binding"/>
    <property type="evidence" value="ECO:0007669"/>
    <property type="project" value="UniProtKB-KW"/>
</dbReference>
<accession>A0A518CTR6</accession>
<keyword evidence="3" id="KW-0238">DNA-binding</keyword>
<evidence type="ECO:0000256" key="2">
    <source>
        <dbReference type="ARBA" id="ARBA00022747"/>
    </source>
</evidence>
<dbReference type="InterPro" id="IPR052021">
    <property type="entry name" value="Type-I_RS_S_subunit"/>
</dbReference>